<keyword evidence="1" id="KW-0175">Coiled coil</keyword>
<reference evidence="3" key="2">
    <citation type="submission" date="2020-11" db="EMBL/GenBank/DDBJ databases">
        <authorList>
            <person name="McCartney M.A."/>
            <person name="Auch B."/>
            <person name="Kono T."/>
            <person name="Mallez S."/>
            <person name="Becker A."/>
            <person name="Gohl D.M."/>
            <person name="Silverstein K.A.T."/>
            <person name="Koren S."/>
            <person name="Bechman K.B."/>
            <person name="Herman A."/>
            <person name="Abrahante J.E."/>
            <person name="Garbe J."/>
        </authorList>
    </citation>
    <scope>NUCLEOTIDE SEQUENCE</scope>
    <source>
        <strain evidence="3">Duluth1</strain>
        <tissue evidence="3">Whole animal</tissue>
    </source>
</reference>
<gene>
    <name evidence="3" type="ORF">DPMN_026386</name>
</gene>
<feature type="coiled-coil region" evidence="1">
    <location>
        <begin position="60"/>
        <end position="89"/>
    </location>
</feature>
<evidence type="ECO:0000256" key="1">
    <source>
        <dbReference type="SAM" id="Coils"/>
    </source>
</evidence>
<reference evidence="3" key="1">
    <citation type="journal article" date="2019" name="bioRxiv">
        <title>The Genome of the Zebra Mussel, Dreissena polymorpha: A Resource for Invasive Species Research.</title>
        <authorList>
            <person name="McCartney M.A."/>
            <person name="Auch B."/>
            <person name="Kono T."/>
            <person name="Mallez S."/>
            <person name="Zhang Y."/>
            <person name="Obille A."/>
            <person name="Becker A."/>
            <person name="Abrahante J.E."/>
            <person name="Garbe J."/>
            <person name="Badalamenti J.P."/>
            <person name="Herman A."/>
            <person name="Mangelson H."/>
            <person name="Liachko I."/>
            <person name="Sullivan S."/>
            <person name="Sone E.D."/>
            <person name="Koren S."/>
            <person name="Silverstein K.A.T."/>
            <person name="Beckman K.B."/>
            <person name="Gohl D.M."/>
        </authorList>
    </citation>
    <scope>NUCLEOTIDE SEQUENCE</scope>
    <source>
        <strain evidence="3">Duluth1</strain>
        <tissue evidence="3">Whole animal</tissue>
    </source>
</reference>
<evidence type="ECO:0000256" key="2">
    <source>
        <dbReference type="SAM" id="MobiDB-lite"/>
    </source>
</evidence>
<name>A0A9D4RCJ3_DREPO</name>
<evidence type="ECO:0000313" key="3">
    <source>
        <dbReference type="EMBL" id="KAH3863401.1"/>
    </source>
</evidence>
<keyword evidence="4" id="KW-1185">Reference proteome</keyword>
<organism evidence="3 4">
    <name type="scientific">Dreissena polymorpha</name>
    <name type="common">Zebra mussel</name>
    <name type="synonym">Mytilus polymorpha</name>
    <dbReference type="NCBI Taxonomy" id="45954"/>
    <lineage>
        <taxon>Eukaryota</taxon>
        <taxon>Metazoa</taxon>
        <taxon>Spiralia</taxon>
        <taxon>Lophotrochozoa</taxon>
        <taxon>Mollusca</taxon>
        <taxon>Bivalvia</taxon>
        <taxon>Autobranchia</taxon>
        <taxon>Heteroconchia</taxon>
        <taxon>Euheterodonta</taxon>
        <taxon>Imparidentia</taxon>
        <taxon>Neoheterodontei</taxon>
        <taxon>Myida</taxon>
        <taxon>Dreissenoidea</taxon>
        <taxon>Dreissenidae</taxon>
        <taxon>Dreissena</taxon>
    </lineage>
</organism>
<accession>A0A9D4RCJ3</accession>
<protein>
    <submittedName>
        <fullName evidence="3">Uncharacterized protein</fullName>
    </submittedName>
</protein>
<dbReference type="EMBL" id="JAIWYP010000002">
    <property type="protein sequence ID" value="KAH3863401.1"/>
    <property type="molecule type" value="Genomic_DNA"/>
</dbReference>
<comment type="caution">
    <text evidence="3">The sequence shown here is derived from an EMBL/GenBank/DDBJ whole genome shotgun (WGS) entry which is preliminary data.</text>
</comment>
<proteinExistence type="predicted"/>
<dbReference type="Proteomes" id="UP000828390">
    <property type="component" value="Unassembled WGS sequence"/>
</dbReference>
<sequence length="212" mass="24105">MSENAEKIIGPSRPASWNSSRISSRASEKRAKAEAARVLVVFAKRETDIKKRLAAIKEGQNVMEADLELLQVEKEAAMAEAEASYLEEQDMDRLSDLHLPFQPPEELSRNYVASLPQSGDEPYRIRLEPNFAENPVPDAFNAPVTNIIREMAPTQQVNFMSTPLTEFHHSTSFNAYRSHVHPVSSIRDMHTSDVNCFRNYRKSMRRGEGTIW</sequence>
<feature type="compositionally biased region" description="Low complexity" evidence="2">
    <location>
        <begin position="12"/>
        <end position="25"/>
    </location>
</feature>
<dbReference type="AlphaFoldDB" id="A0A9D4RCJ3"/>
<evidence type="ECO:0000313" key="4">
    <source>
        <dbReference type="Proteomes" id="UP000828390"/>
    </source>
</evidence>
<feature type="region of interest" description="Disordered" evidence="2">
    <location>
        <begin position="1"/>
        <end position="32"/>
    </location>
</feature>